<dbReference type="KEGG" id="lala:AB8B28_05005"/>
<dbReference type="RefSeq" id="WP_369717213.1">
    <property type="nucleotide sequence ID" value="NZ_CP165647.1"/>
</dbReference>
<dbReference type="AlphaFoldDB" id="A0AB39V770"/>
<organism evidence="2">
    <name type="scientific">Leptotrichia alba</name>
    <dbReference type="NCBI Taxonomy" id="3239304"/>
    <lineage>
        <taxon>Bacteria</taxon>
        <taxon>Fusobacteriati</taxon>
        <taxon>Fusobacteriota</taxon>
        <taxon>Fusobacteriia</taxon>
        <taxon>Fusobacteriales</taxon>
        <taxon>Leptotrichiaceae</taxon>
        <taxon>Leptotrichia</taxon>
    </lineage>
</organism>
<feature type="compositionally biased region" description="Polar residues" evidence="1">
    <location>
        <begin position="52"/>
        <end position="61"/>
    </location>
</feature>
<dbReference type="EMBL" id="CP165647">
    <property type="protein sequence ID" value="XDU63204.1"/>
    <property type="molecule type" value="Genomic_DNA"/>
</dbReference>
<evidence type="ECO:0000313" key="2">
    <source>
        <dbReference type="EMBL" id="XDU63204.1"/>
    </source>
</evidence>
<name>A0AB39V770_9FUSO</name>
<proteinExistence type="predicted"/>
<feature type="region of interest" description="Disordered" evidence="1">
    <location>
        <begin position="48"/>
        <end position="82"/>
    </location>
</feature>
<evidence type="ECO:0000256" key="1">
    <source>
        <dbReference type="SAM" id="MobiDB-lite"/>
    </source>
</evidence>
<reference evidence="2" key="1">
    <citation type="submission" date="2024-07" db="EMBL/GenBank/DDBJ databases">
        <authorList>
            <person name="Li X.-J."/>
            <person name="Wang X."/>
        </authorList>
    </citation>
    <scope>NUCLEOTIDE SEQUENCE</scope>
    <source>
        <strain evidence="2">HSP-536</strain>
    </source>
</reference>
<dbReference type="PROSITE" id="PS51257">
    <property type="entry name" value="PROKAR_LIPOPROTEIN"/>
    <property type="match status" value="1"/>
</dbReference>
<accession>A0AB39V770</accession>
<sequence length="82" mass="9622">MKNKFRIGKEMKNMKKVVLLLAGLGALSCTNAKLVDFNTQRLNHIEDYLNENKPNPGSQKYRSLEREAERWVEEQNQDQQDQ</sequence>
<feature type="compositionally biased region" description="Basic and acidic residues" evidence="1">
    <location>
        <begin position="62"/>
        <end position="73"/>
    </location>
</feature>
<protein>
    <recommendedName>
        <fullName evidence="3">Lipoprotein</fullName>
    </recommendedName>
</protein>
<evidence type="ECO:0008006" key="3">
    <source>
        <dbReference type="Google" id="ProtNLM"/>
    </source>
</evidence>
<gene>
    <name evidence="2" type="ORF">AB8B28_05005</name>
</gene>